<feature type="region of interest" description="Disordered" evidence="1">
    <location>
        <begin position="1"/>
        <end position="29"/>
    </location>
</feature>
<sequence>MESTPVRNGDGNGEGDGLHVSRVPSKPVQREADGRLAIHLWLRKGGTFDGDLALRLSPAEAELLHAQLCFALAEEPAAPTTSSGAVPGCRQPVQGPSGVRW</sequence>
<reference evidence="2" key="1">
    <citation type="submission" date="2021-04" db="EMBL/GenBank/DDBJ databases">
        <title>Sequencing of actinobacteria type strains.</title>
        <authorList>
            <person name="Nguyen G.-S."/>
            <person name="Wentzel A."/>
        </authorList>
    </citation>
    <scope>NUCLEOTIDE SEQUENCE</scope>
    <source>
        <strain evidence="2">DSM 42095</strain>
    </source>
</reference>
<keyword evidence="3" id="KW-1185">Reference proteome</keyword>
<dbReference type="AlphaFoldDB" id="A0A8T4J2P2"/>
<feature type="region of interest" description="Disordered" evidence="1">
    <location>
        <begin position="78"/>
        <end position="101"/>
    </location>
</feature>
<dbReference type="EMBL" id="JAGSMN010001304">
    <property type="protein sequence ID" value="MBR7678255.1"/>
    <property type="molecule type" value="Genomic_DNA"/>
</dbReference>
<accession>A0A8T4J2P2</accession>
<dbReference type="Proteomes" id="UP000675554">
    <property type="component" value="Unassembled WGS sequence"/>
</dbReference>
<name>A0A8T4J2P2_9ACTN</name>
<comment type="caution">
    <text evidence="2">The sequence shown here is derived from an EMBL/GenBank/DDBJ whole genome shotgun (WGS) entry which is preliminary data.</text>
</comment>
<evidence type="ECO:0000313" key="3">
    <source>
        <dbReference type="Proteomes" id="UP000675554"/>
    </source>
</evidence>
<gene>
    <name evidence="2" type="ORF">KDA82_35835</name>
</gene>
<evidence type="ECO:0000313" key="2">
    <source>
        <dbReference type="EMBL" id="MBR7678255.1"/>
    </source>
</evidence>
<protein>
    <submittedName>
        <fullName evidence="2">Uncharacterized protein</fullName>
    </submittedName>
</protein>
<organism evidence="2 3">
    <name type="scientific">Streptomyces daliensis</name>
    <dbReference type="NCBI Taxonomy" id="299421"/>
    <lineage>
        <taxon>Bacteria</taxon>
        <taxon>Bacillati</taxon>
        <taxon>Actinomycetota</taxon>
        <taxon>Actinomycetes</taxon>
        <taxon>Kitasatosporales</taxon>
        <taxon>Streptomycetaceae</taxon>
        <taxon>Streptomyces</taxon>
    </lineage>
</organism>
<proteinExistence type="predicted"/>
<evidence type="ECO:0000256" key="1">
    <source>
        <dbReference type="SAM" id="MobiDB-lite"/>
    </source>
</evidence>